<reference evidence="2 3" key="1">
    <citation type="submission" date="2018-05" db="EMBL/GenBank/DDBJ databases">
        <title>The draft genome of strain NS-104.</title>
        <authorList>
            <person name="Hang P."/>
            <person name="Jiang J."/>
        </authorList>
    </citation>
    <scope>NUCLEOTIDE SEQUENCE [LARGE SCALE GENOMIC DNA]</scope>
    <source>
        <strain evidence="2 3">NS-104</strain>
    </source>
</reference>
<evidence type="ECO:0000313" key="2">
    <source>
        <dbReference type="EMBL" id="PWE55128.1"/>
    </source>
</evidence>
<accession>A0A2U2DP90</accession>
<feature type="transmembrane region" description="Helical" evidence="1">
    <location>
        <begin position="43"/>
        <end position="62"/>
    </location>
</feature>
<comment type="caution">
    <text evidence="2">The sequence shown here is derived from an EMBL/GenBank/DDBJ whole genome shotgun (WGS) entry which is preliminary data.</text>
</comment>
<dbReference type="OrthoDB" id="7283966at2"/>
<dbReference type="AlphaFoldDB" id="A0A2U2DP90"/>
<proteinExistence type="predicted"/>
<organism evidence="2 3">
    <name type="scientific">Metarhizobium album</name>
    <dbReference type="NCBI Taxonomy" id="2182425"/>
    <lineage>
        <taxon>Bacteria</taxon>
        <taxon>Pseudomonadati</taxon>
        <taxon>Pseudomonadota</taxon>
        <taxon>Alphaproteobacteria</taxon>
        <taxon>Hyphomicrobiales</taxon>
        <taxon>Rhizobiaceae</taxon>
        <taxon>Metarhizobium</taxon>
    </lineage>
</organism>
<sequence length="81" mass="9488">MKKREHRRLQFVVDRHVDIGELTGKSRGRWQDESCLTRRFRPAWPATGFGTLAVSIIWAMGFPQLRRIDALDAPRRIGDQR</sequence>
<keyword evidence="3" id="KW-1185">Reference proteome</keyword>
<keyword evidence="1" id="KW-0812">Transmembrane</keyword>
<name>A0A2U2DP90_9HYPH</name>
<dbReference type="EMBL" id="QFBC01000007">
    <property type="protein sequence ID" value="PWE55128.1"/>
    <property type="molecule type" value="Genomic_DNA"/>
</dbReference>
<evidence type="ECO:0000313" key="3">
    <source>
        <dbReference type="Proteomes" id="UP000245252"/>
    </source>
</evidence>
<protein>
    <submittedName>
        <fullName evidence="2">Uncharacterized protein</fullName>
    </submittedName>
</protein>
<evidence type="ECO:0000256" key="1">
    <source>
        <dbReference type="SAM" id="Phobius"/>
    </source>
</evidence>
<dbReference type="Proteomes" id="UP000245252">
    <property type="component" value="Unassembled WGS sequence"/>
</dbReference>
<keyword evidence="1" id="KW-0472">Membrane</keyword>
<keyword evidence="1" id="KW-1133">Transmembrane helix</keyword>
<gene>
    <name evidence="2" type="ORF">DEM27_16935</name>
</gene>